<dbReference type="CDD" id="cd06257">
    <property type="entry name" value="DnaJ"/>
    <property type="match status" value="1"/>
</dbReference>
<comment type="caution">
    <text evidence="3">The sequence shown here is derived from an EMBL/GenBank/DDBJ whole genome shotgun (WGS) entry which is preliminary data.</text>
</comment>
<dbReference type="SUPFAM" id="SSF46565">
    <property type="entry name" value="Chaperone J-domain"/>
    <property type="match status" value="1"/>
</dbReference>
<sequence>MPHNRHSKDKARNSDTDLESNVSLYEVLGVFRDASSEEIKRAYRKMVLEHHPDKNAEDRGGSTRRFNRIQEAYEILIDTQACILKRREYDLTQRQTRNSTNSFHVRTASHQTPSSTSERRSFSFTFTSSLDHSFAINLSSGSNVLWSFTSGGGRSQSSSSSVRGRTGYEVDEDSEESSDNGRRRCAYVLDEDGVQEYLT</sequence>
<dbReference type="PRINTS" id="PR00625">
    <property type="entry name" value="JDOMAIN"/>
</dbReference>
<dbReference type="AlphaFoldDB" id="A0A8H5CTW2"/>
<dbReference type="Pfam" id="PF00226">
    <property type="entry name" value="DnaJ"/>
    <property type="match status" value="1"/>
</dbReference>
<dbReference type="SMART" id="SM00271">
    <property type="entry name" value="DnaJ"/>
    <property type="match status" value="1"/>
</dbReference>
<evidence type="ECO:0000259" key="2">
    <source>
        <dbReference type="PROSITE" id="PS50076"/>
    </source>
</evidence>
<feature type="region of interest" description="Disordered" evidence="1">
    <location>
        <begin position="151"/>
        <end position="185"/>
    </location>
</feature>
<accession>A0A8H5CTW2</accession>
<proteinExistence type="predicted"/>
<dbReference type="OrthoDB" id="10250354at2759"/>
<dbReference type="Gene3D" id="1.10.287.110">
    <property type="entry name" value="DnaJ domain"/>
    <property type="match status" value="1"/>
</dbReference>
<dbReference type="PANTHER" id="PTHR24074">
    <property type="entry name" value="CO-CHAPERONE PROTEIN DJLA"/>
    <property type="match status" value="1"/>
</dbReference>
<evidence type="ECO:0000256" key="1">
    <source>
        <dbReference type="SAM" id="MobiDB-lite"/>
    </source>
</evidence>
<dbReference type="InterPro" id="IPR036869">
    <property type="entry name" value="J_dom_sf"/>
</dbReference>
<dbReference type="EMBL" id="JAACJO010000026">
    <property type="protein sequence ID" value="KAF5347274.1"/>
    <property type="molecule type" value="Genomic_DNA"/>
</dbReference>
<feature type="compositionally biased region" description="Acidic residues" evidence="1">
    <location>
        <begin position="169"/>
        <end position="178"/>
    </location>
</feature>
<keyword evidence="4" id="KW-1185">Reference proteome</keyword>
<feature type="region of interest" description="Disordered" evidence="1">
    <location>
        <begin position="100"/>
        <end position="120"/>
    </location>
</feature>
<feature type="compositionally biased region" description="Polar residues" evidence="1">
    <location>
        <begin position="100"/>
        <end position="113"/>
    </location>
</feature>
<evidence type="ECO:0000313" key="3">
    <source>
        <dbReference type="EMBL" id="KAF5347274.1"/>
    </source>
</evidence>
<protein>
    <recommendedName>
        <fullName evidence="2">J domain-containing protein</fullName>
    </recommendedName>
</protein>
<dbReference type="InterPro" id="IPR050817">
    <property type="entry name" value="DjlA_DnaK_co-chaperone"/>
</dbReference>
<reference evidence="3 4" key="1">
    <citation type="journal article" date="2020" name="ISME J.">
        <title>Uncovering the hidden diversity of litter-decomposition mechanisms in mushroom-forming fungi.</title>
        <authorList>
            <person name="Floudas D."/>
            <person name="Bentzer J."/>
            <person name="Ahren D."/>
            <person name="Johansson T."/>
            <person name="Persson P."/>
            <person name="Tunlid A."/>
        </authorList>
    </citation>
    <scope>NUCLEOTIDE SEQUENCE [LARGE SCALE GENOMIC DNA]</scope>
    <source>
        <strain evidence="3 4">CBS 146.42</strain>
    </source>
</reference>
<organism evidence="3 4">
    <name type="scientific">Leucocoprinus leucothites</name>
    <dbReference type="NCBI Taxonomy" id="201217"/>
    <lineage>
        <taxon>Eukaryota</taxon>
        <taxon>Fungi</taxon>
        <taxon>Dikarya</taxon>
        <taxon>Basidiomycota</taxon>
        <taxon>Agaricomycotina</taxon>
        <taxon>Agaricomycetes</taxon>
        <taxon>Agaricomycetidae</taxon>
        <taxon>Agaricales</taxon>
        <taxon>Agaricineae</taxon>
        <taxon>Agaricaceae</taxon>
        <taxon>Leucocoprinus</taxon>
    </lineage>
</organism>
<dbReference type="Proteomes" id="UP000559027">
    <property type="component" value="Unassembled WGS sequence"/>
</dbReference>
<dbReference type="PROSITE" id="PS50076">
    <property type="entry name" value="DNAJ_2"/>
    <property type="match status" value="1"/>
</dbReference>
<feature type="compositionally biased region" description="Low complexity" evidence="1">
    <location>
        <begin position="155"/>
        <end position="167"/>
    </location>
</feature>
<dbReference type="InterPro" id="IPR001623">
    <property type="entry name" value="DnaJ_domain"/>
</dbReference>
<gene>
    <name evidence="3" type="ORF">D9756_009961</name>
</gene>
<evidence type="ECO:0000313" key="4">
    <source>
        <dbReference type="Proteomes" id="UP000559027"/>
    </source>
</evidence>
<name>A0A8H5CTW2_9AGAR</name>
<feature type="domain" description="J" evidence="2">
    <location>
        <begin position="23"/>
        <end position="93"/>
    </location>
</feature>